<accession>A0ABP6SFY4</accession>
<sequence length="406" mass="42107">MAGKVCREARGSPSYLPQARALATVTGPGCPGKLDVMKTAEETAEKTVTAALERIERLDTELCAFIEVWPEEALARAREVDRRVKAGERLPLAGMPIAVKGPTGIPSFAARQLVRAGCVPVGSTAVPGPEREWQTWGRGAHGRTVNPYRRDRTPGGSSAGSAVAVAASMVPLATGSDGAGSVRIPAAWCGVLGLKTTNGLLPSPDRTGLASAGVLARGATEAAAYLRCVLGLRAPVVPLPLTATWSLSLGFADCAPEVAAVARAAAERWSAAGIVRLTDRPLILLDPRRAWYAIRGGAPDAAAPLRAENNRRLDALFAATPLLLTPATPNRPHGHDGPGERYSTALTWAFNVSGHPAMSLPAGFTPDGCPVGLQAVAPHGAEHLLLRLAQAVEAAGRSASFPAEAE</sequence>
<proteinExistence type="inferred from homology"/>
<reference evidence="5" key="1">
    <citation type="journal article" date="2019" name="Int. J. Syst. Evol. Microbiol.">
        <title>The Global Catalogue of Microorganisms (GCM) 10K type strain sequencing project: providing services to taxonomists for standard genome sequencing and annotation.</title>
        <authorList>
            <consortium name="The Broad Institute Genomics Platform"/>
            <consortium name="The Broad Institute Genome Sequencing Center for Infectious Disease"/>
            <person name="Wu L."/>
            <person name="Ma J."/>
        </authorList>
    </citation>
    <scope>NUCLEOTIDE SEQUENCE [LARGE SCALE GENOMIC DNA]</scope>
    <source>
        <strain evidence="5">JCM 9651</strain>
    </source>
</reference>
<dbReference type="InterPro" id="IPR036928">
    <property type="entry name" value="AS_sf"/>
</dbReference>
<evidence type="ECO:0000256" key="1">
    <source>
        <dbReference type="ARBA" id="ARBA00009199"/>
    </source>
</evidence>
<dbReference type="SUPFAM" id="SSF75304">
    <property type="entry name" value="Amidase signature (AS) enzymes"/>
    <property type="match status" value="1"/>
</dbReference>
<feature type="region of interest" description="Disordered" evidence="2">
    <location>
        <begin position="128"/>
        <end position="156"/>
    </location>
</feature>
<organism evidence="4 5">
    <name type="scientific">Streptomyces sannanensis</name>
    <dbReference type="NCBI Taxonomy" id="285536"/>
    <lineage>
        <taxon>Bacteria</taxon>
        <taxon>Bacillati</taxon>
        <taxon>Actinomycetota</taxon>
        <taxon>Actinomycetes</taxon>
        <taxon>Kitasatosporales</taxon>
        <taxon>Streptomycetaceae</taxon>
        <taxon>Streptomyces</taxon>
    </lineage>
</organism>
<dbReference type="PANTHER" id="PTHR11895:SF7">
    <property type="entry name" value="GLUTAMYL-TRNA(GLN) AMIDOTRANSFERASE SUBUNIT A, MITOCHONDRIAL"/>
    <property type="match status" value="1"/>
</dbReference>
<name>A0ABP6SFY4_9ACTN</name>
<feature type="domain" description="Amidase" evidence="3">
    <location>
        <begin position="47"/>
        <end position="100"/>
    </location>
</feature>
<dbReference type="PANTHER" id="PTHR11895">
    <property type="entry name" value="TRANSAMIDASE"/>
    <property type="match status" value="1"/>
</dbReference>
<evidence type="ECO:0000256" key="2">
    <source>
        <dbReference type="SAM" id="MobiDB-lite"/>
    </source>
</evidence>
<gene>
    <name evidence="4" type="ORF">GCM10020367_43720</name>
</gene>
<evidence type="ECO:0000259" key="3">
    <source>
        <dbReference type="Pfam" id="PF01425"/>
    </source>
</evidence>
<comment type="similarity">
    <text evidence="1">Belongs to the amidase family.</text>
</comment>
<feature type="domain" description="Amidase" evidence="3">
    <location>
        <begin position="306"/>
        <end position="386"/>
    </location>
</feature>
<protein>
    <submittedName>
        <fullName evidence="4">Amidase</fullName>
    </submittedName>
</protein>
<keyword evidence="5" id="KW-1185">Reference proteome</keyword>
<evidence type="ECO:0000313" key="5">
    <source>
        <dbReference type="Proteomes" id="UP001499990"/>
    </source>
</evidence>
<dbReference type="Gene3D" id="3.90.1300.10">
    <property type="entry name" value="Amidase signature (AS) domain"/>
    <property type="match status" value="2"/>
</dbReference>
<feature type="domain" description="Amidase" evidence="3">
    <location>
        <begin position="107"/>
        <end position="231"/>
    </location>
</feature>
<dbReference type="EMBL" id="BAAAYL010000001">
    <property type="protein sequence ID" value="GAA3375535.1"/>
    <property type="molecule type" value="Genomic_DNA"/>
</dbReference>
<dbReference type="Pfam" id="PF01425">
    <property type="entry name" value="Amidase"/>
    <property type="match status" value="3"/>
</dbReference>
<dbReference type="InterPro" id="IPR000120">
    <property type="entry name" value="Amidase"/>
</dbReference>
<dbReference type="InterPro" id="IPR023631">
    <property type="entry name" value="Amidase_dom"/>
</dbReference>
<evidence type="ECO:0000313" key="4">
    <source>
        <dbReference type="EMBL" id="GAA3375535.1"/>
    </source>
</evidence>
<comment type="caution">
    <text evidence="4">The sequence shown here is derived from an EMBL/GenBank/DDBJ whole genome shotgun (WGS) entry which is preliminary data.</text>
</comment>
<dbReference type="Proteomes" id="UP001499990">
    <property type="component" value="Unassembled WGS sequence"/>
</dbReference>